<keyword evidence="3" id="KW-1185">Reference proteome</keyword>
<evidence type="ECO:0000313" key="3">
    <source>
        <dbReference type="Proteomes" id="UP001372338"/>
    </source>
</evidence>
<evidence type="ECO:0000313" key="2">
    <source>
        <dbReference type="EMBL" id="KAK7276437.1"/>
    </source>
</evidence>
<dbReference type="InterPro" id="IPR012337">
    <property type="entry name" value="RNaseH-like_sf"/>
</dbReference>
<dbReference type="PANTHER" id="PTHR34023">
    <property type="entry name" value="RNASE H DOMAIN-CONTAINING PROTEIN"/>
    <property type="match status" value="1"/>
</dbReference>
<dbReference type="GO" id="GO:0003676">
    <property type="term" value="F:nucleic acid binding"/>
    <property type="evidence" value="ECO:0007669"/>
    <property type="project" value="InterPro"/>
</dbReference>
<dbReference type="InterPro" id="IPR044730">
    <property type="entry name" value="RNase_H-like_dom_plant"/>
</dbReference>
<dbReference type="CDD" id="cd06222">
    <property type="entry name" value="RNase_H_like"/>
    <property type="match status" value="1"/>
</dbReference>
<reference evidence="2 3" key="1">
    <citation type="submission" date="2024-01" db="EMBL/GenBank/DDBJ databases">
        <title>The genomes of 5 underutilized Papilionoideae crops provide insights into root nodulation and disease resistanc.</title>
        <authorList>
            <person name="Yuan L."/>
        </authorList>
    </citation>
    <scope>NUCLEOTIDE SEQUENCE [LARGE SCALE GENOMIC DNA]</scope>
    <source>
        <strain evidence="2">ZHUSHIDOU_FW_LH</strain>
        <tissue evidence="2">Leaf</tissue>
    </source>
</reference>
<dbReference type="Proteomes" id="UP001372338">
    <property type="component" value="Unassembled WGS sequence"/>
</dbReference>
<organism evidence="2 3">
    <name type="scientific">Crotalaria pallida</name>
    <name type="common">Smooth rattlebox</name>
    <name type="synonym">Crotalaria striata</name>
    <dbReference type="NCBI Taxonomy" id="3830"/>
    <lineage>
        <taxon>Eukaryota</taxon>
        <taxon>Viridiplantae</taxon>
        <taxon>Streptophyta</taxon>
        <taxon>Embryophyta</taxon>
        <taxon>Tracheophyta</taxon>
        <taxon>Spermatophyta</taxon>
        <taxon>Magnoliopsida</taxon>
        <taxon>eudicotyledons</taxon>
        <taxon>Gunneridae</taxon>
        <taxon>Pentapetalae</taxon>
        <taxon>rosids</taxon>
        <taxon>fabids</taxon>
        <taxon>Fabales</taxon>
        <taxon>Fabaceae</taxon>
        <taxon>Papilionoideae</taxon>
        <taxon>50 kb inversion clade</taxon>
        <taxon>genistoids sensu lato</taxon>
        <taxon>core genistoids</taxon>
        <taxon>Crotalarieae</taxon>
        <taxon>Crotalaria</taxon>
    </lineage>
</organism>
<evidence type="ECO:0000259" key="1">
    <source>
        <dbReference type="Pfam" id="PF13456"/>
    </source>
</evidence>
<protein>
    <recommendedName>
        <fullName evidence="1">RNase H type-1 domain-containing protein</fullName>
    </recommendedName>
</protein>
<sequence length="109" mass="12336">MFLAELLGLKHGLLIAWDAGFRHVQCETDSQEAFRFVSSRDTPMSHIYGVVITQIHELLDQDWRVGINHILREANVCADKLAKKGGTLNDYLIVFDDPPVELEQSLSDI</sequence>
<dbReference type="Pfam" id="PF13456">
    <property type="entry name" value="RVT_3"/>
    <property type="match status" value="1"/>
</dbReference>
<dbReference type="AlphaFoldDB" id="A0AAN9FHB0"/>
<name>A0AAN9FHB0_CROPI</name>
<proteinExistence type="predicted"/>
<dbReference type="PANTHER" id="PTHR34023:SF4">
    <property type="entry name" value="RNASE H TYPE-1 DOMAIN-CONTAINING PROTEIN"/>
    <property type="match status" value="1"/>
</dbReference>
<dbReference type="GO" id="GO:0004523">
    <property type="term" value="F:RNA-DNA hybrid ribonuclease activity"/>
    <property type="evidence" value="ECO:0007669"/>
    <property type="project" value="InterPro"/>
</dbReference>
<dbReference type="SUPFAM" id="SSF53098">
    <property type="entry name" value="Ribonuclease H-like"/>
    <property type="match status" value="1"/>
</dbReference>
<dbReference type="EMBL" id="JAYWIO010000003">
    <property type="protein sequence ID" value="KAK7276437.1"/>
    <property type="molecule type" value="Genomic_DNA"/>
</dbReference>
<accession>A0AAN9FHB0</accession>
<feature type="domain" description="RNase H type-1" evidence="1">
    <location>
        <begin position="2"/>
        <end position="84"/>
    </location>
</feature>
<dbReference type="Gene3D" id="3.30.420.10">
    <property type="entry name" value="Ribonuclease H-like superfamily/Ribonuclease H"/>
    <property type="match status" value="1"/>
</dbReference>
<comment type="caution">
    <text evidence="2">The sequence shown here is derived from an EMBL/GenBank/DDBJ whole genome shotgun (WGS) entry which is preliminary data.</text>
</comment>
<gene>
    <name evidence="2" type="ORF">RIF29_17576</name>
</gene>
<dbReference type="InterPro" id="IPR036397">
    <property type="entry name" value="RNaseH_sf"/>
</dbReference>
<dbReference type="InterPro" id="IPR002156">
    <property type="entry name" value="RNaseH_domain"/>
</dbReference>